<dbReference type="GO" id="GO:0016491">
    <property type="term" value="F:oxidoreductase activity"/>
    <property type="evidence" value="ECO:0007669"/>
    <property type="project" value="UniProtKB-KW"/>
</dbReference>
<evidence type="ECO:0000256" key="2">
    <source>
        <dbReference type="ARBA" id="ARBA00023002"/>
    </source>
</evidence>
<gene>
    <name evidence="3" type="ORF">Sradi_0826100</name>
</gene>
<comment type="similarity">
    <text evidence="1">Belongs to the short-chain dehydrogenases/reductases (SDR) family.</text>
</comment>
<dbReference type="InterPro" id="IPR036291">
    <property type="entry name" value="NAD(P)-bd_dom_sf"/>
</dbReference>
<proteinExistence type="inferred from homology"/>
<evidence type="ECO:0000256" key="1">
    <source>
        <dbReference type="ARBA" id="ARBA00006484"/>
    </source>
</evidence>
<dbReference type="PRINTS" id="PR00081">
    <property type="entry name" value="GDHRDH"/>
</dbReference>
<evidence type="ECO:0000313" key="3">
    <source>
        <dbReference type="EMBL" id="KAL0432001.1"/>
    </source>
</evidence>
<dbReference type="AlphaFoldDB" id="A0AAW2VUG6"/>
<dbReference type="EMBL" id="JACGWJ010000003">
    <property type="protein sequence ID" value="KAL0432001.1"/>
    <property type="molecule type" value="Genomic_DNA"/>
</dbReference>
<reference evidence="3" key="1">
    <citation type="submission" date="2020-06" db="EMBL/GenBank/DDBJ databases">
        <authorList>
            <person name="Li T."/>
            <person name="Hu X."/>
            <person name="Zhang T."/>
            <person name="Song X."/>
            <person name="Zhang H."/>
            <person name="Dai N."/>
            <person name="Sheng W."/>
            <person name="Hou X."/>
            <person name="Wei L."/>
        </authorList>
    </citation>
    <scope>NUCLEOTIDE SEQUENCE</scope>
    <source>
        <strain evidence="3">G02</strain>
        <tissue evidence="3">Leaf</tissue>
    </source>
</reference>
<dbReference type="SUPFAM" id="SSF51735">
    <property type="entry name" value="NAD(P)-binding Rossmann-fold domains"/>
    <property type="match status" value="1"/>
</dbReference>
<keyword evidence="2" id="KW-0560">Oxidoreductase</keyword>
<dbReference type="GO" id="GO:0005783">
    <property type="term" value="C:endoplasmic reticulum"/>
    <property type="evidence" value="ECO:0007669"/>
    <property type="project" value="TreeGrafter"/>
</dbReference>
<sequence length="165" mass="18148">MGVYEKQVVVVTGCSAGGIGHALAREFAAQGCLVVATARFASLSDLQEDPRFFLQELDVSSDESVRHALSTVLERFGRIDIVVNNAGVQCVGPLAEVPLNAVEQTFNTNVYGKGFILDFCEVSFILVDGFLDLLLLCSNFIWKALYHNLLELGDQIRFGGYRYFS</sequence>
<name>A0AAW2VUG6_SESRA</name>
<dbReference type="PANTHER" id="PTHR44169">
    <property type="entry name" value="NADPH-DEPENDENT 1-ACYLDIHYDROXYACETONE PHOSPHATE REDUCTASE"/>
    <property type="match status" value="1"/>
</dbReference>
<organism evidence="3">
    <name type="scientific">Sesamum radiatum</name>
    <name type="common">Black benniseed</name>
    <dbReference type="NCBI Taxonomy" id="300843"/>
    <lineage>
        <taxon>Eukaryota</taxon>
        <taxon>Viridiplantae</taxon>
        <taxon>Streptophyta</taxon>
        <taxon>Embryophyta</taxon>
        <taxon>Tracheophyta</taxon>
        <taxon>Spermatophyta</taxon>
        <taxon>Magnoliopsida</taxon>
        <taxon>eudicotyledons</taxon>
        <taxon>Gunneridae</taxon>
        <taxon>Pentapetalae</taxon>
        <taxon>asterids</taxon>
        <taxon>lamiids</taxon>
        <taxon>Lamiales</taxon>
        <taxon>Pedaliaceae</taxon>
        <taxon>Sesamum</taxon>
    </lineage>
</organism>
<reference evidence="3" key="2">
    <citation type="journal article" date="2024" name="Plant">
        <title>Genomic evolution and insights into agronomic trait innovations of Sesamum species.</title>
        <authorList>
            <person name="Miao H."/>
            <person name="Wang L."/>
            <person name="Qu L."/>
            <person name="Liu H."/>
            <person name="Sun Y."/>
            <person name="Le M."/>
            <person name="Wang Q."/>
            <person name="Wei S."/>
            <person name="Zheng Y."/>
            <person name="Lin W."/>
            <person name="Duan Y."/>
            <person name="Cao H."/>
            <person name="Xiong S."/>
            <person name="Wang X."/>
            <person name="Wei L."/>
            <person name="Li C."/>
            <person name="Ma Q."/>
            <person name="Ju M."/>
            <person name="Zhao R."/>
            <person name="Li G."/>
            <person name="Mu C."/>
            <person name="Tian Q."/>
            <person name="Mei H."/>
            <person name="Zhang T."/>
            <person name="Gao T."/>
            <person name="Zhang H."/>
        </authorList>
    </citation>
    <scope>NUCLEOTIDE SEQUENCE</scope>
    <source>
        <strain evidence="3">G02</strain>
    </source>
</reference>
<dbReference type="PANTHER" id="PTHR44169:SF6">
    <property type="entry name" value="NADPH-DEPENDENT 1-ACYLDIHYDROXYACETONE PHOSPHATE REDUCTASE"/>
    <property type="match status" value="1"/>
</dbReference>
<comment type="caution">
    <text evidence="3">The sequence shown here is derived from an EMBL/GenBank/DDBJ whole genome shotgun (WGS) entry which is preliminary data.</text>
</comment>
<dbReference type="Pfam" id="PF00106">
    <property type="entry name" value="adh_short"/>
    <property type="match status" value="1"/>
</dbReference>
<accession>A0AAW2VUG6</accession>
<feature type="non-terminal residue" evidence="3">
    <location>
        <position position="165"/>
    </location>
</feature>
<dbReference type="InterPro" id="IPR002347">
    <property type="entry name" value="SDR_fam"/>
</dbReference>
<dbReference type="Gene3D" id="3.40.50.720">
    <property type="entry name" value="NAD(P)-binding Rossmann-like Domain"/>
    <property type="match status" value="1"/>
</dbReference>
<protein>
    <submittedName>
        <fullName evidence="3">Short-chain dehydrogenase cctT</fullName>
    </submittedName>
</protein>